<dbReference type="CDD" id="cd12148">
    <property type="entry name" value="fungal_TF_MHR"/>
    <property type="match status" value="1"/>
</dbReference>
<dbReference type="PANTHER" id="PTHR31668">
    <property type="entry name" value="GLUCOSE TRANSPORT TRANSCRIPTION REGULATOR RGT1-RELATED-RELATED"/>
    <property type="match status" value="1"/>
</dbReference>
<dbReference type="KEGG" id="trg:TRUGW13939_06540"/>
<dbReference type="OrthoDB" id="3034343at2759"/>
<dbReference type="EMBL" id="CP055900">
    <property type="protein sequence ID" value="QKX59406.1"/>
    <property type="molecule type" value="Genomic_DNA"/>
</dbReference>
<evidence type="ECO:0000313" key="4">
    <source>
        <dbReference type="Proteomes" id="UP000509510"/>
    </source>
</evidence>
<dbReference type="GeneID" id="55994035"/>
<evidence type="ECO:0000256" key="1">
    <source>
        <dbReference type="ARBA" id="ARBA00023242"/>
    </source>
</evidence>
<dbReference type="PANTHER" id="PTHR31668:SF10">
    <property type="entry name" value="ZN(II)2CYS6 TRANSCRIPTION FACTOR (EUROFUNG)"/>
    <property type="match status" value="1"/>
</dbReference>
<evidence type="ECO:0000313" key="3">
    <source>
        <dbReference type="EMBL" id="QKX59406.1"/>
    </source>
</evidence>
<proteinExistence type="predicted"/>
<dbReference type="GO" id="GO:0005634">
    <property type="term" value="C:nucleus"/>
    <property type="evidence" value="ECO:0007669"/>
    <property type="project" value="TreeGrafter"/>
</dbReference>
<dbReference type="GO" id="GO:0008270">
    <property type="term" value="F:zinc ion binding"/>
    <property type="evidence" value="ECO:0007669"/>
    <property type="project" value="InterPro"/>
</dbReference>
<protein>
    <recommendedName>
        <fullName evidence="2">Xylanolytic transcriptional activator regulatory domain-containing protein</fullName>
    </recommendedName>
</protein>
<gene>
    <name evidence="3" type="ORF">TRUGW13939_06540</name>
</gene>
<accession>A0A7H8R068</accession>
<dbReference type="GO" id="GO:0003677">
    <property type="term" value="F:DNA binding"/>
    <property type="evidence" value="ECO:0007669"/>
    <property type="project" value="InterPro"/>
</dbReference>
<keyword evidence="1" id="KW-0539">Nucleus</keyword>
<sequence>MRPVLFNTVPRRPLGLFSNQSLPAMKCEIIEKYLEPNLDEVVDLFFQYANICFPIFDEGSFRNVYGMHREKISPALLCNLYANSLIYWENSSELSSSRLPDVRYIWNQANEALHSELFLSPGISTVMAIILNVCGRPSTSIFGNGGMVGTAVALSNALGLNRDPSNWNISPLEKRFRIRIWWLVVVNDRWCSLAYGTPLQIHRAQYDVPFPTVDDLQSNCTSQSHIAAAEVFVAFTSLTEVMSEYLEHVYKISVHVPYPPERSAIELEGLLTDWEESLTGNIRRMVLHGTDFDAPGAANFRLAYLAVKLLLRRLQLDVDKNNLGIIDDIDSHYYKQAQRAAEEIVHLVQEMGESHLRGFWLPVNSFSLTSATTFLLRSGLRKGGLNNYMFLDIAKDMIDRLRSHSESFRWDLADNCLASCSDLVDKISSNSTQDVFFDSTVSNFFQEHLDFNQSFLNDFMADFPEITPTVRL</sequence>
<feature type="domain" description="Xylanolytic transcriptional activator regulatory" evidence="2">
    <location>
        <begin position="144"/>
        <end position="217"/>
    </location>
</feature>
<dbReference type="Pfam" id="PF04082">
    <property type="entry name" value="Fungal_trans"/>
    <property type="match status" value="1"/>
</dbReference>
<reference evidence="4" key="1">
    <citation type="submission" date="2020-06" db="EMBL/GenBank/DDBJ databases">
        <title>A chromosome-scale genome assembly of Talaromyces rugulosus W13939.</title>
        <authorList>
            <person name="Wang B."/>
            <person name="Guo L."/>
            <person name="Ye K."/>
            <person name="Wang L."/>
        </authorList>
    </citation>
    <scope>NUCLEOTIDE SEQUENCE [LARGE SCALE GENOMIC DNA]</scope>
    <source>
        <strain evidence="4">W13939</strain>
    </source>
</reference>
<name>A0A7H8R068_TALRU</name>
<dbReference type="Proteomes" id="UP000509510">
    <property type="component" value="Chromosome III"/>
</dbReference>
<dbReference type="AlphaFoldDB" id="A0A7H8R068"/>
<dbReference type="SMART" id="SM00906">
    <property type="entry name" value="Fungal_trans"/>
    <property type="match status" value="1"/>
</dbReference>
<organism evidence="3 4">
    <name type="scientific">Talaromyces rugulosus</name>
    <name type="common">Penicillium rugulosum</name>
    <dbReference type="NCBI Taxonomy" id="121627"/>
    <lineage>
        <taxon>Eukaryota</taxon>
        <taxon>Fungi</taxon>
        <taxon>Dikarya</taxon>
        <taxon>Ascomycota</taxon>
        <taxon>Pezizomycotina</taxon>
        <taxon>Eurotiomycetes</taxon>
        <taxon>Eurotiomycetidae</taxon>
        <taxon>Eurotiales</taxon>
        <taxon>Trichocomaceae</taxon>
        <taxon>Talaromyces</taxon>
        <taxon>Talaromyces sect. Islandici</taxon>
    </lineage>
</organism>
<evidence type="ECO:0000259" key="2">
    <source>
        <dbReference type="SMART" id="SM00906"/>
    </source>
</evidence>
<dbReference type="InterPro" id="IPR050797">
    <property type="entry name" value="Carb_Metab_Trans_Reg"/>
</dbReference>
<dbReference type="GO" id="GO:0001080">
    <property type="term" value="P:nitrogen catabolite activation of transcription from RNA polymerase II promoter"/>
    <property type="evidence" value="ECO:0007669"/>
    <property type="project" value="TreeGrafter"/>
</dbReference>
<dbReference type="InterPro" id="IPR007219">
    <property type="entry name" value="XnlR_reg_dom"/>
</dbReference>
<dbReference type="RefSeq" id="XP_035345584.1">
    <property type="nucleotide sequence ID" value="XM_035489691.1"/>
</dbReference>
<keyword evidence="4" id="KW-1185">Reference proteome</keyword>
<dbReference type="GO" id="GO:0006351">
    <property type="term" value="P:DNA-templated transcription"/>
    <property type="evidence" value="ECO:0007669"/>
    <property type="project" value="InterPro"/>
</dbReference>